<organism evidence="1 2">
    <name type="scientific">Choristoneura fumiferana</name>
    <name type="common">Spruce budworm moth</name>
    <name type="synonym">Archips fumiferana</name>
    <dbReference type="NCBI Taxonomy" id="7141"/>
    <lineage>
        <taxon>Eukaryota</taxon>
        <taxon>Metazoa</taxon>
        <taxon>Ecdysozoa</taxon>
        <taxon>Arthropoda</taxon>
        <taxon>Hexapoda</taxon>
        <taxon>Insecta</taxon>
        <taxon>Pterygota</taxon>
        <taxon>Neoptera</taxon>
        <taxon>Endopterygota</taxon>
        <taxon>Lepidoptera</taxon>
        <taxon>Glossata</taxon>
        <taxon>Ditrysia</taxon>
        <taxon>Tortricoidea</taxon>
        <taxon>Tortricidae</taxon>
        <taxon>Tortricinae</taxon>
        <taxon>Choristoneura</taxon>
    </lineage>
</organism>
<evidence type="ECO:0000313" key="1">
    <source>
        <dbReference type="EMBL" id="KAI8422118.1"/>
    </source>
</evidence>
<dbReference type="Proteomes" id="UP001064048">
    <property type="component" value="Chromosome 10"/>
</dbReference>
<sequence length="103" mass="11032">MGSGDAITYQLGNASVMFAMGDGVITSRWTPESSVQIIQGRHARAAHCGCAARGAASMCDVRRAAGAGRMRGRPRGARRAARQYRRESRARRVSVAANIVRVT</sequence>
<comment type="caution">
    <text evidence="1">The sequence shown here is derived from an EMBL/GenBank/DDBJ whole genome shotgun (WGS) entry which is preliminary data.</text>
</comment>
<name>A0ACC0JDD2_CHOFU</name>
<keyword evidence="2" id="KW-1185">Reference proteome</keyword>
<dbReference type="EMBL" id="CM046110">
    <property type="protein sequence ID" value="KAI8422118.1"/>
    <property type="molecule type" value="Genomic_DNA"/>
</dbReference>
<protein>
    <submittedName>
        <fullName evidence="1">Uncharacterized protein</fullName>
    </submittedName>
</protein>
<reference evidence="1 2" key="1">
    <citation type="journal article" date="2022" name="Genome Biol. Evol.">
        <title>The Spruce Budworm Genome: Reconstructing the Evolutionary History of Antifreeze Proteins.</title>
        <authorList>
            <person name="Beliveau C."/>
            <person name="Gagne P."/>
            <person name="Picq S."/>
            <person name="Vernygora O."/>
            <person name="Keeling C.I."/>
            <person name="Pinkney K."/>
            <person name="Doucet D."/>
            <person name="Wen F."/>
            <person name="Johnston J.S."/>
            <person name="Maaroufi H."/>
            <person name="Boyle B."/>
            <person name="Laroche J."/>
            <person name="Dewar K."/>
            <person name="Juretic N."/>
            <person name="Blackburn G."/>
            <person name="Nisole A."/>
            <person name="Brunet B."/>
            <person name="Brandao M."/>
            <person name="Lumley L."/>
            <person name="Duan J."/>
            <person name="Quan G."/>
            <person name="Lucarotti C.J."/>
            <person name="Roe A.D."/>
            <person name="Sperling F.A.H."/>
            <person name="Levesque R.C."/>
            <person name="Cusson M."/>
        </authorList>
    </citation>
    <scope>NUCLEOTIDE SEQUENCE [LARGE SCALE GENOMIC DNA]</scope>
    <source>
        <strain evidence="1">Glfc:IPQL:Cfum</strain>
    </source>
</reference>
<evidence type="ECO:0000313" key="2">
    <source>
        <dbReference type="Proteomes" id="UP001064048"/>
    </source>
</evidence>
<proteinExistence type="predicted"/>
<accession>A0ACC0JDD2</accession>
<gene>
    <name evidence="1" type="ORF">MSG28_006039</name>
</gene>